<keyword evidence="20" id="KW-1185">Reference proteome</keyword>
<dbReference type="Pfam" id="PF10183">
    <property type="entry name" value="ESSS"/>
    <property type="match status" value="1"/>
</dbReference>
<evidence type="ECO:0000256" key="3">
    <source>
        <dbReference type="ARBA" id="ARBA00008915"/>
    </source>
</evidence>
<keyword evidence="11 18" id="KW-1133">Transmembrane helix</keyword>
<evidence type="ECO:0000256" key="17">
    <source>
        <dbReference type="SAM" id="MobiDB-lite"/>
    </source>
</evidence>
<evidence type="ECO:0000256" key="8">
    <source>
        <dbReference type="ARBA" id="ARBA00022792"/>
    </source>
</evidence>
<comment type="function">
    <text evidence="1">Accessory subunit of the mitochondrial membrane respiratory chain NADH dehydrogenase (Complex I), that is believed not to be involved in catalysis. Complex I functions in the transfer of electrons from NADH to the respiratory chain. The immediate electron acceptor for the enzyme is believed to be ubiquinone.</text>
</comment>
<sequence>MSLRTSLTRATAIARPSVSKRFASDGSQHWNPPTGYLFGEKPLPAGQKRKRQAWELPYYIGMGAVFTLATVVYFYKPNTSMQDWALQEAKRRMEARGDLPKYVPSSQRVDHP</sequence>
<dbReference type="EMBL" id="JAODAN010000005">
    <property type="protein sequence ID" value="KAK1924375.1"/>
    <property type="molecule type" value="Genomic_DNA"/>
</dbReference>
<evidence type="ECO:0000256" key="13">
    <source>
        <dbReference type="ARBA" id="ARBA00023136"/>
    </source>
</evidence>
<keyword evidence="9" id="KW-0809">Transit peptide</keyword>
<keyword evidence="10" id="KW-0249">Electron transport</keyword>
<evidence type="ECO:0000256" key="14">
    <source>
        <dbReference type="ARBA" id="ARBA00030753"/>
    </source>
</evidence>
<dbReference type="PANTHER" id="PTHR40637">
    <property type="entry name" value="ESSS SUBUNIT OF NADH:UBIQUINONE OXIDOREDUCTASE (COMPLEX I) PROTEIN"/>
    <property type="match status" value="1"/>
</dbReference>
<evidence type="ECO:0000256" key="10">
    <source>
        <dbReference type="ARBA" id="ARBA00022982"/>
    </source>
</evidence>
<evidence type="ECO:0000256" key="11">
    <source>
        <dbReference type="ARBA" id="ARBA00022989"/>
    </source>
</evidence>
<evidence type="ECO:0000256" key="12">
    <source>
        <dbReference type="ARBA" id="ARBA00023128"/>
    </source>
</evidence>
<reference evidence="19" key="1">
    <citation type="submission" date="2023-02" db="EMBL/GenBank/DDBJ databases">
        <title>Identification and recombinant expression of a fungal hydrolase from Papiliotrema laurentii that hydrolyzes apple cutin and clears colloidal polyester polyurethane.</title>
        <authorList>
            <consortium name="DOE Joint Genome Institute"/>
            <person name="Roman V.A."/>
            <person name="Bojanowski C."/>
            <person name="Crable B.R."/>
            <person name="Wagner D.N."/>
            <person name="Hung C.S."/>
            <person name="Nadeau L.J."/>
            <person name="Schratz L."/>
            <person name="Haridas S."/>
            <person name="Pangilinan J."/>
            <person name="Lipzen A."/>
            <person name="Na H."/>
            <person name="Yan M."/>
            <person name="Ng V."/>
            <person name="Grigoriev I.V."/>
            <person name="Spatafora J.W."/>
            <person name="Barlow D."/>
            <person name="Biffinger J."/>
            <person name="Kelley-Loughnane N."/>
            <person name="Varaljay V.A."/>
            <person name="Crookes-Goodson W.J."/>
        </authorList>
    </citation>
    <scope>NUCLEOTIDE SEQUENCE</scope>
    <source>
        <strain evidence="19">5307AH</strain>
    </source>
</reference>
<organism evidence="19 20">
    <name type="scientific">Papiliotrema laurentii</name>
    <name type="common">Cryptococcus laurentii</name>
    <dbReference type="NCBI Taxonomy" id="5418"/>
    <lineage>
        <taxon>Eukaryota</taxon>
        <taxon>Fungi</taxon>
        <taxon>Dikarya</taxon>
        <taxon>Basidiomycota</taxon>
        <taxon>Agaricomycotina</taxon>
        <taxon>Tremellomycetes</taxon>
        <taxon>Tremellales</taxon>
        <taxon>Rhynchogastremaceae</taxon>
        <taxon>Papiliotrema</taxon>
    </lineage>
</organism>
<comment type="subunit">
    <text evidence="16">Complex I is composed of 45 different subunits. Interacts with BCAP31.</text>
</comment>
<dbReference type="Proteomes" id="UP001182556">
    <property type="component" value="Unassembled WGS sequence"/>
</dbReference>
<dbReference type="InterPro" id="IPR019329">
    <property type="entry name" value="NADH_UbQ_OxRdtase_ESSS_su"/>
</dbReference>
<feature type="transmembrane region" description="Helical" evidence="18">
    <location>
        <begin position="56"/>
        <end position="75"/>
    </location>
</feature>
<evidence type="ECO:0000256" key="18">
    <source>
        <dbReference type="SAM" id="Phobius"/>
    </source>
</evidence>
<name>A0AAD9D1L9_PAPLA</name>
<gene>
    <name evidence="19" type="ORF">DB88DRAFT_490174</name>
</gene>
<feature type="region of interest" description="Disordered" evidence="17">
    <location>
        <begin position="18"/>
        <end position="43"/>
    </location>
</feature>
<evidence type="ECO:0000256" key="4">
    <source>
        <dbReference type="ARBA" id="ARBA00018632"/>
    </source>
</evidence>
<dbReference type="GO" id="GO:0005743">
    <property type="term" value="C:mitochondrial inner membrane"/>
    <property type="evidence" value="ECO:0007669"/>
    <property type="project" value="UniProtKB-SubCell"/>
</dbReference>
<evidence type="ECO:0000256" key="6">
    <source>
        <dbReference type="ARBA" id="ARBA00022660"/>
    </source>
</evidence>
<keyword evidence="7 18" id="KW-0812">Transmembrane</keyword>
<evidence type="ECO:0000256" key="2">
    <source>
        <dbReference type="ARBA" id="ARBA00004434"/>
    </source>
</evidence>
<evidence type="ECO:0000256" key="7">
    <source>
        <dbReference type="ARBA" id="ARBA00022692"/>
    </source>
</evidence>
<comment type="caution">
    <text evidence="19">The sequence shown here is derived from an EMBL/GenBank/DDBJ whole genome shotgun (WGS) entry which is preliminary data.</text>
</comment>
<dbReference type="AlphaFoldDB" id="A0AAD9D1L9"/>
<keyword evidence="5" id="KW-0813">Transport</keyword>
<evidence type="ECO:0000256" key="1">
    <source>
        <dbReference type="ARBA" id="ARBA00003195"/>
    </source>
</evidence>
<evidence type="ECO:0000256" key="5">
    <source>
        <dbReference type="ARBA" id="ARBA00022448"/>
    </source>
</evidence>
<keyword evidence="8" id="KW-0999">Mitochondrion inner membrane</keyword>
<evidence type="ECO:0000256" key="9">
    <source>
        <dbReference type="ARBA" id="ARBA00022946"/>
    </source>
</evidence>
<protein>
    <recommendedName>
        <fullName evidence="4">NADH dehydrogenase [ubiquinone] 1 beta subcomplex subunit 11, mitochondrial</fullName>
    </recommendedName>
    <alternativeName>
        <fullName evidence="15">Complex I-ESSS</fullName>
    </alternativeName>
    <alternativeName>
        <fullName evidence="14">NADH-ubiquinone oxidoreductase ESSS subunit</fullName>
    </alternativeName>
</protein>
<proteinExistence type="inferred from homology"/>
<keyword evidence="13 18" id="KW-0472">Membrane</keyword>
<keyword evidence="12" id="KW-0496">Mitochondrion</keyword>
<accession>A0AAD9D1L9</accession>
<evidence type="ECO:0000256" key="16">
    <source>
        <dbReference type="ARBA" id="ARBA00046528"/>
    </source>
</evidence>
<dbReference type="PANTHER" id="PTHR40637:SF1">
    <property type="entry name" value="ESSS SUBUNIT OF NADH:UBIQUINONE OXIDOREDUCTASE (COMPLEX I) PROTEIN"/>
    <property type="match status" value="1"/>
</dbReference>
<comment type="similarity">
    <text evidence="3">Belongs to the complex I NDUFB11 subunit family.</text>
</comment>
<evidence type="ECO:0000313" key="20">
    <source>
        <dbReference type="Proteomes" id="UP001182556"/>
    </source>
</evidence>
<comment type="subcellular location">
    <subcellularLocation>
        <location evidence="2">Mitochondrion inner membrane</location>
        <topology evidence="2">Single-pass membrane protein</topology>
    </subcellularLocation>
</comment>
<keyword evidence="6" id="KW-0679">Respiratory chain</keyword>
<evidence type="ECO:0000313" key="19">
    <source>
        <dbReference type="EMBL" id="KAK1924375.1"/>
    </source>
</evidence>
<evidence type="ECO:0000256" key="15">
    <source>
        <dbReference type="ARBA" id="ARBA00031387"/>
    </source>
</evidence>